<dbReference type="AlphaFoldDB" id="A0A8S0WI30"/>
<feature type="compositionally biased region" description="Low complexity" evidence="1">
    <location>
        <begin position="333"/>
        <end position="352"/>
    </location>
</feature>
<keyword evidence="2" id="KW-1133">Transmembrane helix</keyword>
<protein>
    <recommendedName>
        <fullName evidence="3">DUF6533 domain-containing protein</fullName>
    </recommendedName>
</protein>
<evidence type="ECO:0000256" key="2">
    <source>
        <dbReference type="SAM" id="Phobius"/>
    </source>
</evidence>
<feature type="transmembrane region" description="Helical" evidence="2">
    <location>
        <begin position="60"/>
        <end position="84"/>
    </location>
</feature>
<evidence type="ECO:0000313" key="5">
    <source>
        <dbReference type="Proteomes" id="UP000467700"/>
    </source>
</evidence>
<keyword evidence="5" id="KW-1185">Reference proteome</keyword>
<feature type="transmembrane region" description="Helical" evidence="2">
    <location>
        <begin position="246"/>
        <end position="267"/>
    </location>
</feature>
<reference evidence="4 5" key="1">
    <citation type="submission" date="2020-01" db="EMBL/GenBank/DDBJ databases">
        <authorList>
            <person name="Gupta K D."/>
        </authorList>
    </citation>
    <scope>NUCLEOTIDE SEQUENCE [LARGE SCALE GENOMIC DNA]</scope>
</reference>
<feature type="region of interest" description="Disordered" evidence="1">
    <location>
        <begin position="317"/>
        <end position="352"/>
    </location>
</feature>
<feature type="transmembrane region" description="Helical" evidence="2">
    <location>
        <begin position="179"/>
        <end position="199"/>
    </location>
</feature>
<dbReference type="Pfam" id="PF20151">
    <property type="entry name" value="DUF6533"/>
    <property type="match status" value="1"/>
</dbReference>
<gene>
    <name evidence="4" type="ORF">AAE3_LOCUS5206</name>
</gene>
<evidence type="ECO:0000256" key="1">
    <source>
        <dbReference type="SAM" id="MobiDB-lite"/>
    </source>
</evidence>
<keyword evidence="2" id="KW-0812">Transmembrane</keyword>
<dbReference type="InterPro" id="IPR045340">
    <property type="entry name" value="DUF6533"/>
</dbReference>
<feature type="transmembrane region" description="Helical" evidence="2">
    <location>
        <begin position="126"/>
        <end position="146"/>
    </location>
</feature>
<keyword evidence="2" id="KW-0472">Membrane</keyword>
<dbReference type="Proteomes" id="UP000467700">
    <property type="component" value="Unassembled WGS sequence"/>
</dbReference>
<feature type="domain" description="DUF6533" evidence="3">
    <location>
        <begin position="25"/>
        <end position="66"/>
    </location>
</feature>
<name>A0A8S0WI30_CYCAE</name>
<dbReference type="OrthoDB" id="3258294at2759"/>
<sequence>MDLSPENEEYIRLYKGSLIPLKIVLVSLVWVLHDYFVTLEDEIRYIWSQKPSFGRFMFFWIRYYTIALLIFDVLQIHGFAIPGVATKDVCVKVDPAVRLVGAISLWSVEIIMQLRVYALFGRSRKIALFNAILFIVSIAFFIWIMVLNARNRENLIAKAVRFPLPGCPTINGGSQWAQWIPPTIYELVLFLFVLYKAITSPSACIKLNERISLTTVLLSENTVYFFCIAVLLIFNNLMVVPGATKIPWFGLAPFHAAVGILTSRMLIHLRKFTIHNLDGDKTPGRTVTTQGGLAFDSFNISDLTEVTLMTATHESRYDEESMIGSSESDDSHNSNSTSVSRSTSVSSRTASTLSTVAPSVQIRFGEPGPSRLHINT</sequence>
<comment type="caution">
    <text evidence="4">The sequence shown here is derived from an EMBL/GenBank/DDBJ whole genome shotgun (WGS) entry which is preliminary data.</text>
</comment>
<evidence type="ECO:0000313" key="4">
    <source>
        <dbReference type="EMBL" id="CAA7262793.1"/>
    </source>
</evidence>
<feature type="transmembrane region" description="Helical" evidence="2">
    <location>
        <begin position="20"/>
        <end position="39"/>
    </location>
</feature>
<organism evidence="4 5">
    <name type="scientific">Cyclocybe aegerita</name>
    <name type="common">Black poplar mushroom</name>
    <name type="synonym">Agrocybe aegerita</name>
    <dbReference type="NCBI Taxonomy" id="1973307"/>
    <lineage>
        <taxon>Eukaryota</taxon>
        <taxon>Fungi</taxon>
        <taxon>Dikarya</taxon>
        <taxon>Basidiomycota</taxon>
        <taxon>Agaricomycotina</taxon>
        <taxon>Agaricomycetes</taxon>
        <taxon>Agaricomycetidae</taxon>
        <taxon>Agaricales</taxon>
        <taxon>Agaricineae</taxon>
        <taxon>Bolbitiaceae</taxon>
        <taxon>Cyclocybe</taxon>
    </lineage>
</organism>
<feature type="transmembrane region" description="Helical" evidence="2">
    <location>
        <begin position="96"/>
        <end position="114"/>
    </location>
</feature>
<evidence type="ECO:0000259" key="3">
    <source>
        <dbReference type="Pfam" id="PF20151"/>
    </source>
</evidence>
<accession>A0A8S0WI30</accession>
<proteinExistence type="predicted"/>
<feature type="transmembrane region" description="Helical" evidence="2">
    <location>
        <begin position="211"/>
        <end position="234"/>
    </location>
</feature>
<dbReference type="EMBL" id="CACVBS010000037">
    <property type="protein sequence ID" value="CAA7262793.1"/>
    <property type="molecule type" value="Genomic_DNA"/>
</dbReference>